<dbReference type="AlphaFoldDB" id="A0AAV6G8K5"/>
<accession>A0AAV6G8K5</accession>
<keyword evidence="3" id="KW-1185">Reference proteome</keyword>
<reference evidence="2" key="1">
    <citation type="submission" date="2020-10" db="EMBL/GenBank/DDBJ databases">
        <title>Chromosome-scale genome assembly of the Allis shad, Alosa alosa.</title>
        <authorList>
            <person name="Margot Z."/>
            <person name="Christophe K."/>
            <person name="Cabau C."/>
            <person name="Louis A."/>
            <person name="Berthelot C."/>
            <person name="Parey E."/>
            <person name="Roest Crollius H."/>
            <person name="Montfort J."/>
            <person name="Robinson-Rechavi M."/>
            <person name="Bucao C."/>
            <person name="Bouchez O."/>
            <person name="Gislard M."/>
            <person name="Lluch J."/>
            <person name="Milhes M."/>
            <person name="Lampietro C."/>
            <person name="Lopez Roques C."/>
            <person name="Donnadieu C."/>
            <person name="Braasch I."/>
            <person name="Desvignes T."/>
            <person name="Postlethwait J."/>
            <person name="Bobe J."/>
            <person name="Guiguen Y."/>
        </authorList>
    </citation>
    <scope>NUCLEOTIDE SEQUENCE</scope>
    <source>
        <strain evidence="2">M-15738</strain>
        <tissue evidence="2">Blood</tissue>
    </source>
</reference>
<evidence type="ECO:0000313" key="2">
    <source>
        <dbReference type="EMBL" id="KAG5271429.1"/>
    </source>
</evidence>
<organism evidence="2 3">
    <name type="scientific">Alosa alosa</name>
    <name type="common">allis shad</name>
    <dbReference type="NCBI Taxonomy" id="278164"/>
    <lineage>
        <taxon>Eukaryota</taxon>
        <taxon>Metazoa</taxon>
        <taxon>Chordata</taxon>
        <taxon>Craniata</taxon>
        <taxon>Vertebrata</taxon>
        <taxon>Euteleostomi</taxon>
        <taxon>Actinopterygii</taxon>
        <taxon>Neopterygii</taxon>
        <taxon>Teleostei</taxon>
        <taxon>Clupei</taxon>
        <taxon>Clupeiformes</taxon>
        <taxon>Clupeoidei</taxon>
        <taxon>Clupeidae</taxon>
        <taxon>Alosa</taxon>
    </lineage>
</organism>
<sequence length="80" mass="8933">MSSDAGNASFKSNKEDSSETEKQSDWTENVPETSEQEAPTLSPTARATSNLQLIDFILKDLQALHDRLKERDLLDAPLQK</sequence>
<comment type="caution">
    <text evidence="2">The sequence shown here is derived from an EMBL/GenBank/DDBJ whole genome shotgun (WGS) entry which is preliminary data.</text>
</comment>
<feature type="compositionally biased region" description="Basic and acidic residues" evidence="1">
    <location>
        <begin position="12"/>
        <end position="25"/>
    </location>
</feature>
<feature type="region of interest" description="Disordered" evidence="1">
    <location>
        <begin position="1"/>
        <end position="46"/>
    </location>
</feature>
<feature type="compositionally biased region" description="Polar residues" evidence="1">
    <location>
        <begin position="1"/>
        <end position="11"/>
    </location>
</feature>
<proteinExistence type="predicted"/>
<gene>
    <name evidence="2" type="ORF">AALO_G00179650</name>
</gene>
<feature type="compositionally biased region" description="Polar residues" evidence="1">
    <location>
        <begin position="26"/>
        <end position="46"/>
    </location>
</feature>
<evidence type="ECO:0000313" key="3">
    <source>
        <dbReference type="Proteomes" id="UP000823561"/>
    </source>
</evidence>
<dbReference type="EMBL" id="JADWDJ010000013">
    <property type="protein sequence ID" value="KAG5271429.1"/>
    <property type="molecule type" value="Genomic_DNA"/>
</dbReference>
<protein>
    <submittedName>
        <fullName evidence="2">Uncharacterized protein</fullName>
    </submittedName>
</protein>
<evidence type="ECO:0000256" key="1">
    <source>
        <dbReference type="SAM" id="MobiDB-lite"/>
    </source>
</evidence>
<dbReference type="Proteomes" id="UP000823561">
    <property type="component" value="Chromosome 13"/>
</dbReference>
<name>A0AAV6G8K5_9TELE</name>